<evidence type="ECO:0000313" key="5">
    <source>
        <dbReference type="EMBL" id="SIT02010.1"/>
    </source>
</evidence>
<evidence type="ECO:0000256" key="2">
    <source>
        <dbReference type="ARBA" id="ARBA00022729"/>
    </source>
</evidence>
<keyword evidence="2 4" id="KW-0732">Signal</keyword>
<dbReference type="OrthoDB" id="8478823at2"/>
<sequence length="217" mass="23448">MVRFCGVAARAGQALRSLHPVGGAALLAVLLLAGGMPAQAAGPAAAPAASVAVKPVIGVIDLQQILAKADAARKVASQRESYLNAYQARVAEQEKGLRDIDQKLGQERATLDQATFNKRREEFQSKVAAFQKEVEIRRRNLERAYTQAMNEIQGAVIRHTKDLATARGMNIVVYRSQVFLFDPEMDITDEVLAAVNASLPSVSMPNPDSLPPTKETK</sequence>
<dbReference type="PANTHER" id="PTHR35089:SF1">
    <property type="entry name" value="CHAPERONE PROTEIN SKP"/>
    <property type="match status" value="1"/>
</dbReference>
<keyword evidence="6" id="KW-1185">Reference proteome</keyword>
<dbReference type="SUPFAM" id="SSF111384">
    <property type="entry name" value="OmpH-like"/>
    <property type="match status" value="1"/>
</dbReference>
<accession>A0A1N7NUM1</accession>
<organism evidence="5 6">
    <name type="scientific">Insolitispirillum peregrinum</name>
    <dbReference type="NCBI Taxonomy" id="80876"/>
    <lineage>
        <taxon>Bacteria</taxon>
        <taxon>Pseudomonadati</taxon>
        <taxon>Pseudomonadota</taxon>
        <taxon>Alphaproteobacteria</taxon>
        <taxon>Rhodospirillales</taxon>
        <taxon>Novispirillaceae</taxon>
        <taxon>Insolitispirillum</taxon>
    </lineage>
</organism>
<keyword evidence="3" id="KW-0175">Coiled coil</keyword>
<gene>
    <name evidence="5" type="ORF">SAMN05421779_105373</name>
</gene>
<dbReference type="GO" id="GO:0005829">
    <property type="term" value="C:cytosol"/>
    <property type="evidence" value="ECO:0007669"/>
    <property type="project" value="TreeGrafter"/>
</dbReference>
<dbReference type="InterPro" id="IPR024930">
    <property type="entry name" value="Skp_dom_sf"/>
</dbReference>
<dbReference type="Gene3D" id="3.30.910.20">
    <property type="entry name" value="Skp domain"/>
    <property type="match status" value="1"/>
</dbReference>
<dbReference type="GO" id="GO:0050821">
    <property type="term" value="P:protein stabilization"/>
    <property type="evidence" value="ECO:0007669"/>
    <property type="project" value="TreeGrafter"/>
</dbReference>
<dbReference type="STRING" id="80876.SAMN05421779_105373"/>
<proteinExistence type="inferred from homology"/>
<dbReference type="EMBL" id="FTOA01000005">
    <property type="protein sequence ID" value="SIT02010.1"/>
    <property type="molecule type" value="Genomic_DNA"/>
</dbReference>
<dbReference type="SMART" id="SM00935">
    <property type="entry name" value="OmpH"/>
    <property type="match status" value="1"/>
</dbReference>
<protein>
    <submittedName>
        <fullName evidence="5">Periplasmic chaperone for outer membrane proteins Skp</fullName>
    </submittedName>
</protein>
<dbReference type="Proteomes" id="UP000185678">
    <property type="component" value="Unassembled WGS sequence"/>
</dbReference>
<dbReference type="Pfam" id="PF03938">
    <property type="entry name" value="OmpH"/>
    <property type="match status" value="1"/>
</dbReference>
<dbReference type="RefSeq" id="WP_076401263.1">
    <property type="nucleotide sequence ID" value="NZ_FTOA01000005.1"/>
</dbReference>
<evidence type="ECO:0000256" key="4">
    <source>
        <dbReference type="SAM" id="SignalP"/>
    </source>
</evidence>
<feature type="chain" id="PRO_5013337795" evidence="4">
    <location>
        <begin position="41"/>
        <end position="217"/>
    </location>
</feature>
<dbReference type="GO" id="GO:0051082">
    <property type="term" value="F:unfolded protein binding"/>
    <property type="evidence" value="ECO:0007669"/>
    <property type="project" value="InterPro"/>
</dbReference>
<name>A0A1N7NUM1_9PROT</name>
<feature type="signal peptide" evidence="4">
    <location>
        <begin position="1"/>
        <end position="40"/>
    </location>
</feature>
<comment type="similarity">
    <text evidence="1">Belongs to the Skp family.</text>
</comment>
<feature type="coiled-coil region" evidence="3">
    <location>
        <begin position="131"/>
        <end position="158"/>
    </location>
</feature>
<dbReference type="InterPro" id="IPR005632">
    <property type="entry name" value="Chaperone_Skp"/>
</dbReference>
<evidence type="ECO:0000256" key="1">
    <source>
        <dbReference type="ARBA" id="ARBA00009091"/>
    </source>
</evidence>
<dbReference type="AlphaFoldDB" id="A0A1N7NUM1"/>
<evidence type="ECO:0000256" key="3">
    <source>
        <dbReference type="SAM" id="Coils"/>
    </source>
</evidence>
<evidence type="ECO:0000313" key="6">
    <source>
        <dbReference type="Proteomes" id="UP000185678"/>
    </source>
</evidence>
<reference evidence="5 6" key="1">
    <citation type="submission" date="2017-01" db="EMBL/GenBank/DDBJ databases">
        <authorList>
            <person name="Mah S.A."/>
            <person name="Swanson W.J."/>
            <person name="Moy G.W."/>
            <person name="Vacquier V.D."/>
        </authorList>
    </citation>
    <scope>NUCLEOTIDE SEQUENCE [LARGE SCALE GENOMIC DNA]</scope>
    <source>
        <strain evidence="5 6">DSM 11589</strain>
    </source>
</reference>
<dbReference type="PANTHER" id="PTHR35089">
    <property type="entry name" value="CHAPERONE PROTEIN SKP"/>
    <property type="match status" value="1"/>
</dbReference>